<dbReference type="OrthoDB" id="61321at2759"/>
<evidence type="ECO:0000313" key="3">
    <source>
        <dbReference type="Proteomes" id="UP000076078"/>
    </source>
</evidence>
<dbReference type="Proteomes" id="UP000076078">
    <property type="component" value="Unassembled WGS sequence"/>
</dbReference>
<dbReference type="Gene3D" id="2.60.40.1190">
    <property type="match status" value="1"/>
</dbReference>
<dbReference type="OMA" id="YNPSKNR"/>
<dbReference type="STRING" id="361077.A0A152AA59"/>
<dbReference type="AlphaFoldDB" id="A0A152AA59"/>
<gene>
    <name evidence="2" type="ORF">DLAC_00440</name>
</gene>
<accession>A0A152AA59</accession>
<evidence type="ECO:0000313" key="2">
    <source>
        <dbReference type="EMBL" id="KYR02957.1"/>
    </source>
</evidence>
<dbReference type="SUPFAM" id="SSF49344">
    <property type="entry name" value="CBD9-like"/>
    <property type="match status" value="1"/>
</dbReference>
<dbReference type="EMBL" id="LODT01000001">
    <property type="protein sequence ID" value="KYR02957.1"/>
    <property type="molecule type" value="Genomic_DNA"/>
</dbReference>
<proteinExistence type="predicted"/>
<name>A0A152AA59_TIELA</name>
<sequence length="239" mass="26908">MDYQYLLSINVFLVFVIVTFAQPSVNVYPCQYGDYGINFSNTTHLSNFRLVDNSTVASEQTFASVCYDEEYLNIQTTNFDDNIYSPFTDCNDDLYKADAFEVFLAYGSNQPEFYLEIELSPMGVLFVSKIYNPGDACSTISGTLIDCGQSGIIYNATVYDQFNTWVGTLRIPLELIYQTSSSSSSEGSSQPLTPSTLRFNMFRIDVPLNSPMQFACWNPTDANPPCFHIPSAFGYMNFQ</sequence>
<comment type="caution">
    <text evidence="2">The sequence shown here is derived from an EMBL/GenBank/DDBJ whole genome shotgun (WGS) entry which is preliminary data.</text>
</comment>
<organism evidence="2 3">
    <name type="scientific">Tieghemostelium lacteum</name>
    <name type="common">Slime mold</name>
    <name type="synonym">Dictyostelium lacteum</name>
    <dbReference type="NCBI Taxonomy" id="361077"/>
    <lineage>
        <taxon>Eukaryota</taxon>
        <taxon>Amoebozoa</taxon>
        <taxon>Evosea</taxon>
        <taxon>Eumycetozoa</taxon>
        <taxon>Dictyostelia</taxon>
        <taxon>Dictyosteliales</taxon>
        <taxon>Raperosteliaceae</taxon>
        <taxon>Tieghemostelium</taxon>
    </lineage>
</organism>
<dbReference type="InParanoid" id="A0A152AA59"/>
<protein>
    <submittedName>
        <fullName evidence="2">Uncharacterized protein</fullName>
    </submittedName>
</protein>
<feature type="signal peptide" evidence="1">
    <location>
        <begin position="1"/>
        <end position="21"/>
    </location>
</feature>
<keyword evidence="3" id="KW-1185">Reference proteome</keyword>
<dbReference type="CDD" id="cd09620">
    <property type="entry name" value="CBM9_like_3"/>
    <property type="match status" value="1"/>
</dbReference>
<reference evidence="2 3" key="1">
    <citation type="submission" date="2015-12" db="EMBL/GenBank/DDBJ databases">
        <title>Dictyostelia acquired genes for synthesis and detection of signals that induce cell-type specialization by lateral gene transfer from prokaryotes.</title>
        <authorList>
            <person name="Gloeckner G."/>
            <person name="Schaap P."/>
        </authorList>
    </citation>
    <scope>NUCLEOTIDE SEQUENCE [LARGE SCALE GENOMIC DNA]</scope>
    <source>
        <strain evidence="2 3">TK</strain>
    </source>
</reference>
<evidence type="ECO:0000256" key="1">
    <source>
        <dbReference type="SAM" id="SignalP"/>
    </source>
</evidence>
<keyword evidence="1" id="KW-0732">Signal</keyword>
<feature type="chain" id="PRO_5007593834" evidence="1">
    <location>
        <begin position="22"/>
        <end position="239"/>
    </location>
</feature>